<feature type="region of interest" description="Disordered" evidence="1">
    <location>
        <begin position="1"/>
        <end position="33"/>
    </location>
</feature>
<evidence type="ECO:0008006" key="4">
    <source>
        <dbReference type="Google" id="ProtNLM"/>
    </source>
</evidence>
<organism evidence="2 3">
    <name type="scientific">Caerostris extrusa</name>
    <name type="common">Bark spider</name>
    <name type="synonym">Caerostris bankana</name>
    <dbReference type="NCBI Taxonomy" id="172846"/>
    <lineage>
        <taxon>Eukaryota</taxon>
        <taxon>Metazoa</taxon>
        <taxon>Ecdysozoa</taxon>
        <taxon>Arthropoda</taxon>
        <taxon>Chelicerata</taxon>
        <taxon>Arachnida</taxon>
        <taxon>Araneae</taxon>
        <taxon>Araneomorphae</taxon>
        <taxon>Entelegynae</taxon>
        <taxon>Araneoidea</taxon>
        <taxon>Araneidae</taxon>
        <taxon>Caerostris</taxon>
    </lineage>
</organism>
<reference evidence="2 3" key="1">
    <citation type="submission" date="2021-06" db="EMBL/GenBank/DDBJ databases">
        <title>Caerostris extrusa draft genome.</title>
        <authorList>
            <person name="Kono N."/>
            <person name="Arakawa K."/>
        </authorList>
    </citation>
    <scope>NUCLEOTIDE SEQUENCE [LARGE SCALE GENOMIC DNA]</scope>
</reference>
<proteinExistence type="predicted"/>
<dbReference type="Proteomes" id="UP001054945">
    <property type="component" value="Unassembled WGS sequence"/>
</dbReference>
<evidence type="ECO:0000313" key="2">
    <source>
        <dbReference type="EMBL" id="GIY73286.1"/>
    </source>
</evidence>
<evidence type="ECO:0000256" key="1">
    <source>
        <dbReference type="SAM" id="MobiDB-lite"/>
    </source>
</evidence>
<evidence type="ECO:0000313" key="3">
    <source>
        <dbReference type="Proteomes" id="UP001054945"/>
    </source>
</evidence>
<comment type="caution">
    <text evidence="2">The sequence shown here is derived from an EMBL/GenBank/DDBJ whole genome shotgun (WGS) entry which is preliminary data.</text>
</comment>
<feature type="compositionally biased region" description="Polar residues" evidence="1">
    <location>
        <begin position="1"/>
        <end position="13"/>
    </location>
</feature>
<accession>A0AAV4VSR0</accession>
<dbReference type="EMBL" id="BPLR01015062">
    <property type="protein sequence ID" value="GIY73286.1"/>
    <property type="molecule type" value="Genomic_DNA"/>
</dbReference>
<protein>
    <recommendedName>
        <fullName evidence="4">Ycf1</fullName>
    </recommendedName>
</protein>
<dbReference type="AlphaFoldDB" id="A0AAV4VSR0"/>
<gene>
    <name evidence="2" type="ORF">CEXT_559081</name>
</gene>
<keyword evidence="3" id="KW-1185">Reference proteome</keyword>
<sequence>MLLNNSKGNSSMKAGNFPSKSPRHSRKKRINSEIKHSHKLNLKNAYGGFEEFQNPLCMKKSCAEFSSLKKFNYLFIPSEVSVNDKRLKRSYSFPMVYTKLSHKLFHQRVATLSK</sequence>
<name>A0AAV4VSR0_CAEEX</name>